<evidence type="ECO:0000313" key="11">
    <source>
        <dbReference type="Proteomes" id="UP000547973"/>
    </source>
</evidence>
<protein>
    <submittedName>
        <fullName evidence="10">Putative PurR-regulated permease PerM</fullName>
    </submittedName>
</protein>
<dbReference type="GO" id="GO:0055085">
    <property type="term" value="P:transmembrane transport"/>
    <property type="evidence" value="ECO:0007669"/>
    <property type="project" value="TreeGrafter"/>
</dbReference>
<evidence type="ECO:0000256" key="9">
    <source>
        <dbReference type="SAM" id="Phobius"/>
    </source>
</evidence>
<feature type="transmembrane region" description="Helical" evidence="9">
    <location>
        <begin position="178"/>
        <end position="203"/>
    </location>
</feature>
<feature type="transmembrane region" description="Helical" evidence="9">
    <location>
        <begin position="347"/>
        <end position="367"/>
    </location>
</feature>
<feature type="transmembrane region" description="Helical" evidence="9">
    <location>
        <begin position="44"/>
        <end position="62"/>
    </location>
</feature>
<keyword evidence="11" id="KW-1185">Reference proteome</keyword>
<feature type="transmembrane region" description="Helical" evidence="9">
    <location>
        <begin position="98"/>
        <end position="119"/>
    </location>
</feature>
<sequence>MAGSEEITGDQAGVSNGVEEPLKPAAPADVASEVPEPLRVAAAWAWRLIVVGVVLIAIGNVLALLSPVVLPLVIALLIAAPLERFVSFLHRLKVPRTLGAALTVLLLFFAVVGLATAVGTSVVSGFDSLKTSASRGFDTLVNWLVAGPLHVSSDQINTGVAQIMTTVRDHAWGLASSAVSVTSTVGALVAGVVLALISLFFFLRDGSQMWEFFVRLAPRRMRKSMDRAGRAGWTTLGRYTQTSAFVALVDAVGIGLGAQLLGLPLALPIGIMVFLFSFIPMFGASISGAVAVLVGLVDGGWVTALLMVGVVLFVQQTEGSILYPWLFGKAASVHPMAILVAVSSGTLLAGLAGAVIAVPILAFSVAFGRGLHAEYILNRDGERTLTGSIPLLAEKSMDAIRKATARVTTSQIRVRKRRR</sequence>
<feature type="transmembrane region" description="Helical" evidence="9">
    <location>
        <begin position="260"/>
        <end position="283"/>
    </location>
</feature>
<keyword evidence="7 9" id="KW-0472">Membrane</keyword>
<dbReference type="Pfam" id="PF01594">
    <property type="entry name" value="AI-2E_transport"/>
    <property type="match status" value="1"/>
</dbReference>
<dbReference type="AlphaFoldDB" id="A0A7Y9ZBV5"/>
<keyword evidence="3" id="KW-0813">Transport</keyword>
<feature type="transmembrane region" description="Helical" evidence="9">
    <location>
        <begin position="321"/>
        <end position="341"/>
    </location>
</feature>
<evidence type="ECO:0000256" key="3">
    <source>
        <dbReference type="ARBA" id="ARBA00022448"/>
    </source>
</evidence>
<keyword evidence="4" id="KW-1003">Cell membrane</keyword>
<feature type="region of interest" description="Disordered" evidence="8">
    <location>
        <begin position="1"/>
        <end position="21"/>
    </location>
</feature>
<evidence type="ECO:0000256" key="7">
    <source>
        <dbReference type="ARBA" id="ARBA00023136"/>
    </source>
</evidence>
<name>A0A7Y9ZBV5_9MICO</name>
<proteinExistence type="inferred from homology"/>
<keyword evidence="5 9" id="KW-0812">Transmembrane</keyword>
<dbReference type="InterPro" id="IPR002549">
    <property type="entry name" value="AI-2E-like"/>
</dbReference>
<feature type="transmembrane region" description="Helical" evidence="9">
    <location>
        <begin position="289"/>
        <end position="314"/>
    </location>
</feature>
<reference evidence="10 11" key="1">
    <citation type="submission" date="2020-07" db="EMBL/GenBank/DDBJ databases">
        <title>Sequencing the genomes of 1000 actinobacteria strains.</title>
        <authorList>
            <person name="Klenk H.-P."/>
        </authorList>
    </citation>
    <scope>NUCLEOTIDE SEQUENCE [LARGE SCALE GENOMIC DNA]</scope>
    <source>
        <strain evidence="10 11">DSM 19970</strain>
    </source>
</reference>
<comment type="subcellular location">
    <subcellularLocation>
        <location evidence="1">Cell membrane</location>
        <topology evidence="1">Multi-pass membrane protein</topology>
    </subcellularLocation>
</comment>
<dbReference type="Proteomes" id="UP000547973">
    <property type="component" value="Unassembled WGS sequence"/>
</dbReference>
<evidence type="ECO:0000256" key="8">
    <source>
        <dbReference type="SAM" id="MobiDB-lite"/>
    </source>
</evidence>
<accession>A0A7Y9ZBV5</accession>
<dbReference type="EMBL" id="JACBZO010000001">
    <property type="protein sequence ID" value="NYI42306.1"/>
    <property type="molecule type" value="Genomic_DNA"/>
</dbReference>
<dbReference type="GO" id="GO:0005886">
    <property type="term" value="C:plasma membrane"/>
    <property type="evidence" value="ECO:0007669"/>
    <property type="project" value="UniProtKB-SubCell"/>
</dbReference>
<feature type="transmembrane region" description="Helical" evidence="9">
    <location>
        <begin position="68"/>
        <end position="86"/>
    </location>
</feature>
<keyword evidence="6 9" id="KW-1133">Transmembrane helix</keyword>
<organism evidence="10 11">
    <name type="scientific">Demequina lutea</name>
    <dbReference type="NCBI Taxonomy" id="431489"/>
    <lineage>
        <taxon>Bacteria</taxon>
        <taxon>Bacillati</taxon>
        <taxon>Actinomycetota</taxon>
        <taxon>Actinomycetes</taxon>
        <taxon>Micrococcales</taxon>
        <taxon>Demequinaceae</taxon>
        <taxon>Demequina</taxon>
    </lineage>
</organism>
<evidence type="ECO:0000256" key="4">
    <source>
        <dbReference type="ARBA" id="ARBA00022475"/>
    </source>
</evidence>
<dbReference type="RefSeq" id="WP_062074157.1">
    <property type="nucleotide sequence ID" value="NZ_BBRC01000002.1"/>
</dbReference>
<evidence type="ECO:0000256" key="5">
    <source>
        <dbReference type="ARBA" id="ARBA00022692"/>
    </source>
</evidence>
<gene>
    <name evidence="10" type="ORF">BKA03_002425</name>
</gene>
<comment type="caution">
    <text evidence="10">The sequence shown here is derived from an EMBL/GenBank/DDBJ whole genome shotgun (WGS) entry which is preliminary data.</text>
</comment>
<dbReference type="PANTHER" id="PTHR21716">
    <property type="entry name" value="TRANSMEMBRANE PROTEIN"/>
    <property type="match status" value="1"/>
</dbReference>
<evidence type="ECO:0000256" key="2">
    <source>
        <dbReference type="ARBA" id="ARBA00009773"/>
    </source>
</evidence>
<evidence type="ECO:0000256" key="6">
    <source>
        <dbReference type="ARBA" id="ARBA00022989"/>
    </source>
</evidence>
<comment type="similarity">
    <text evidence="2">Belongs to the autoinducer-2 exporter (AI-2E) (TC 2.A.86) family.</text>
</comment>
<dbReference type="OrthoDB" id="9784366at2"/>
<evidence type="ECO:0000313" key="10">
    <source>
        <dbReference type="EMBL" id="NYI42306.1"/>
    </source>
</evidence>
<dbReference type="PANTHER" id="PTHR21716:SF53">
    <property type="entry name" value="PERMEASE PERM-RELATED"/>
    <property type="match status" value="1"/>
</dbReference>
<evidence type="ECO:0000256" key="1">
    <source>
        <dbReference type="ARBA" id="ARBA00004651"/>
    </source>
</evidence>